<organism evidence="5 6">
    <name type="scientific">Corynebacterium epidermidicanis</name>
    <dbReference type="NCBI Taxonomy" id="1050174"/>
    <lineage>
        <taxon>Bacteria</taxon>
        <taxon>Bacillati</taxon>
        <taxon>Actinomycetota</taxon>
        <taxon>Actinomycetes</taxon>
        <taxon>Mycobacteriales</taxon>
        <taxon>Corynebacteriaceae</taxon>
        <taxon>Corynebacterium</taxon>
    </lineage>
</organism>
<keyword evidence="6" id="KW-1185">Reference proteome</keyword>
<reference evidence="5 6" key="1">
    <citation type="submission" date="2015-05" db="EMBL/GenBank/DDBJ databases">
        <title>Complete genome sequence of Corynebacterium epidermidicanis DSM 45586, isolated from the skin of a dog suffering from pruritus.</title>
        <authorList>
            <person name="Ruckert C."/>
            <person name="Albersmeier A."/>
            <person name="Winkler A."/>
            <person name="Tauch A."/>
        </authorList>
    </citation>
    <scope>NUCLEOTIDE SEQUENCE [LARGE SCALE GENOMIC DNA]</scope>
    <source>
        <strain evidence="5 6">DSM 45586</strain>
    </source>
</reference>
<sequence>MAFIPPISRREAPVFRDSSHRTTIGSAFVAETDTYARVRPGYPSDVVKLLQGTAPPGLVVDIGAGTGKLTEQLHSWRPGQVVALDVSREMIAELRSRLDVPAWQAAAEETALASDAVAVACCAQTWHWVDVERASAELDRVVKAEGCVLLAWNTIDVTEPWAHRFTRIAHSGDIQRDGFLPDVRDPWKLSDLVRVKWKQSLEARELFDLMATRAYWLRASDATREKMTANLSWFLYEHQGWRPDSEIELPYRSDIFVYRR</sequence>
<keyword evidence="3 5" id="KW-0808">Transferase</keyword>
<dbReference type="PANTHER" id="PTHR44942:SF4">
    <property type="entry name" value="METHYLTRANSFERASE TYPE 11 DOMAIN-CONTAINING PROTEIN"/>
    <property type="match status" value="1"/>
</dbReference>
<dbReference type="Proteomes" id="UP000035368">
    <property type="component" value="Chromosome"/>
</dbReference>
<dbReference type="KEGG" id="cei:CEPID_06030"/>
<evidence type="ECO:0000256" key="3">
    <source>
        <dbReference type="ARBA" id="ARBA00022679"/>
    </source>
</evidence>
<dbReference type="GO" id="GO:0008757">
    <property type="term" value="F:S-adenosylmethionine-dependent methyltransferase activity"/>
    <property type="evidence" value="ECO:0007669"/>
    <property type="project" value="InterPro"/>
</dbReference>
<keyword evidence="2 5" id="KW-0489">Methyltransferase</keyword>
<evidence type="ECO:0000256" key="1">
    <source>
        <dbReference type="ARBA" id="ARBA00008361"/>
    </source>
</evidence>
<dbReference type="PATRIC" id="fig|1050174.4.peg.1219"/>
<evidence type="ECO:0000313" key="6">
    <source>
        <dbReference type="Proteomes" id="UP000035368"/>
    </source>
</evidence>
<proteinExistence type="inferred from homology"/>
<dbReference type="OrthoDB" id="9797252at2"/>
<dbReference type="GO" id="GO:0032259">
    <property type="term" value="P:methylation"/>
    <property type="evidence" value="ECO:0007669"/>
    <property type="project" value="UniProtKB-KW"/>
</dbReference>
<evidence type="ECO:0000256" key="2">
    <source>
        <dbReference type="ARBA" id="ARBA00022603"/>
    </source>
</evidence>
<comment type="similarity">
    <text evidence="1">Belongs to the methyltransferase superfamily.</text>
</comment>
<dbReference type="InterPro" id="IPR051052">
    <property type="entry name" value="Diverse_substrate_MTase"/>
</dbReference>
<evidence type="ECO:0000313" key="5">
    <source>
        <dbReference type="EMBL" id="AKK03067.1"/>
    </source>
</evidence>
<dbReference type="PANTHER" id="PTHR44942">
    <property type="entry name" value="METHYLTRANSF_11 DOMAIN-CONTAINING PROTEIN"/>
    <property type="match status" value="1"/>
</dbReference>
<dbReference type="EMBL" id="CP011541">
    <property type="protein sequence ID" value="AKK03067.1"/>
    <property type="molecule type" value="Genomic_DNA"/>
</dbReference>
<dbReference type="Gene3D" id="3.40.50.150">
    <property type="entry name" value="Vaccinia Virus protein VP39"/>
    <property type="match status" value="1"/>
</dbReference>
<accession>A0A0G3GW18</accession>
<dbReference type="RefSeq" id="WP_047240151.1">
    <property type="nucleotide sequence ID" value="NZ_CP011541.1"/>
</dbReference>
<dbReference type="AlphaFoldDB" id="A0A0G3GW18"/>
<feature type="domain" description="Methyltransferase type 11" evidence="4">
    <location>
        <begin position="60"/>
        <end position="149"/>
    </location>
</feature>
<dbReference type="Pfam" id="PF08241">
    <property type="entry name" value="Methyltransf_11"/>
    <property type="match status" value="1"/>
</dbReference>
<dbReference type="CDD" id="cd02440">
    <property type="entry name" value="AdoMet_MTases"/>
    <property type="match status" value="1"/>
</dbReference>
<dbReference type="STRING" id="1050174.CEPID_06030"/>
<dbReference type="InterPro" id="IPR013216">
    <property type="entry name" value="Methyltransf_11"/>
</dbReference>
<dbReference type="InterPro" id="IPR029063">
    <property type="entry name" value="SAM-dependent_MTases_sf"/>
</dbReference>
<gene>
    <name evidence="5" type="ORF">CEPID_06030</name>
</gene>
<protein>
    <submittedName>
        <fullName evidence="5">Methyltransferase family protein</fullName>
        <ecNumber evidence="5">2.1.1.-</ecNumber>
    </submittedName>
</protein>
<evidence type="ECO:0000259" key="4">
    <source>
        <dbReference type="Pfam" id="PF08241"/>
    </source>
</evidence>
<name>A0A0G3GW18_9CORY</name>
<dbReference type="SUPFAM" id="SSF53335">
    <property type="entry name" value="S-adenosyl-L-methionine-dependent methyltransferases"/>
    <property type="match status" value="1"/>
</dbReference>
<dbReference type="EC" id="2.1.1.-" evidence="5"/>